<sequence length="206" mass="24236">MFITKVQVINSCLSCLGDSGITDLQEDHAYKDLILQFLGEVTDETLARGWWFNQEYTRLYPDANSKFIYVPQDIYDIQPLHHRGFSVTQMGRRMYDARRRTYEWNHPLNVKLIRKFDFEDLPYDAQRAIRDGTIVRFQGRVDADRETKYDAEKVYEFSKHELMRKDANHQKHNMLHRPGMEINAFDAVAIGMGDNSPFPGPNYIVH</sequence>
<proteinExistence type="predicted"/>
<reference evidence="1" key="1">
    <citation type="submission" date="2021-04" db="EMBL/GenBank/DDBJ databases">
        <authorList>
            <person name="Han K."/>
            <person name="Tian F."/>
            <person name="Li F."/>
            <person name="Tong Y."/>
        </authorList>
    </citation>
    <scope>NUCLEOTIDE SEQUENCE</scope>
</reference>
<dbReference type="EMBL" id="MW960043">
    <property type="protein sequence ID" value="QVR48647.1"/>
    <property type="molecule type" value="Genomic_DNA"/>
</dbReference>
<keyword evidence="2" id="KW-1185">Reference proteome</keyword>
<organism evidence="1 2">
    <name type="scientific">Stenotrophomonas phage BUCT609</name>
    <dbReference type="NCBI Taxonomy" id="2834250"/>
    <lineage>
        <taxon>Viruses</taxon>
        <taxon>Duplodnaviria</taxon>
        <taxon>Heunggongvirae</taxon>
        <taxon>Uroviricota</taxon>
        <taxon>Caudoviricetes</taxon>
        <taxon>Autographivirales</taxon>
        <taxon>Autonotataviridae</taxon>
        <taxon>Gujervirinae</taxon>
        <taxon>Maltophvirus</taxon>
        <taxon>Maltophvirus BUCT609</taxon>
    </lineage>
</organism>
<accession>A0A8E6PM03</accession>
<name>A0A8E6PM03_9CAUD</name>
<dbReference type="Pfam" id="PF17212">
    <property type="entry name" value="Tube"/>
    <property type="match status" value="1"/>
</dbReference>
<dbReference type="InterPro" id="IPR033767">
    <property type="entry name" value="Tail_Gp11"/>
</dbReference>
<evidence type="ECO:0000313" key="1">
    <source>
        <dbReference type="EMBL" id="QVR48647.1"/>
    </source>
</evidence>
<dbReference type="Proteomes" id="UP000682369">
    <property type="component" value="Segment"/>
</dbReference>
<evidence type="ECO:0000313" key="2">
    <source>
        <dbReference type="Proteomes" id="UP000682369"/>
    </source>
</evidence>
<protein>
    <submittedName>
        <fullName evidence="1">Tail tubular protein A</fullName>
    </submittedName>
</protein>